<name>A0A0N5ADC0_9BILA</name>
<feature type="compositionally biased region" description="Low complexity" evidence="3">
    <location>
        <begin position="10"/>
        <end position="33"/>
    </location>
</feature>
<dbReference type="Gene3D" id="1.10.150.50">
    <property type="entry name" value="Transcription Factor, Ets-1"/>
    <property type="match status" value="2"/>
</dbReference>
<keyword evidence="5" id="KW-1185">Reference proteome</keyword>
<proteinExistence type="predicted"/>
<feature type="region of interest" description="Disordered" evidence="3">
    <location>
        <begin position="1"/>
        <end position="46"/>
    </location>
</feature>
<dbReference type="CDD" id="cd09498">
    <property type="entry name" value="SAM_caskin1_2_repeat2"/>
    <property type="match status" value="1"/>
</dbReference>
<dbReference type="SMART" id="SM00454">
    <property type="entry name" value="SAM"/>
    <property type="match status" value="2"/>
</dbReference>
<dbReference type="PANTHER" id="PTHR24174">
    <property type="entry name" value="ANKYRIN REPEAT AND STERILE ALPHA MOTIF DOMAIN-CONTAINING PROTEIN 1"/>
    <property type="match status" value="1"/>
</dbReference>
<dbReference type="STRING" id="451379.A0A0N5ADC0"/>
<dbReference type="SUPFAM" id="SSF47769">
    <property type="entry name" value="SAM/Pointed domain"/>
    <property type="match status" value="2"/>
</dbReference>
<feature type="compositionally biased region" description="Polar residues" evidence="3">
    <location>
        <begin position="499"/>
        <end position="510"/>
    </location>
</feature>
<keyword evidence="1" id="KW-0677">Repeat</keyword>
<dbReference type="Pfam" id="PF00536">
    <property type="entry name" value="SAM_1"/>
    <property type="match status" value="1"/>
</dbReference>
<feature type="compositionally biased region" description="Polar residues" evidence="3">
    <location>
        <begin position="242"/>
        <end position="253"/>
    </location>
</feature>
<protein>
    <submittedName>
        <fullName evidence="6">Caskin-1</fullName>
    </submittedName>
</protein>
<dbReference type="FunFam" id="1.10.150.50:FF:000071">
    <property type="entry name" value="Caskin, isoform D"/>
    <property type="match status" value="1"/>
</dbReference>
<evidence type="ECO:0000259" key="4">
    <source>
        <dbReference type="PROSITE" id="PS50105"/>
    </source>
</evidence>
<dbReference type="WBParaSite" id="SMUV_0000216401-mRNA-1">
    <property type="protein sequence ID" value="SMUV_0000216401-mRNA-1"/>
    <property type="gene ID" value="SMUV_0000216401"/>
</dbReference>
<feature type="region of interest" description="Disordered" evidence="3">
    <location>
        <begin position="230"/>
        <end position="271"/>
    </location>
</feature>
<dbReference type="InterPro" id="IPR035498">
    <property type="entry name" value="Caskin1/2_SAM_2"/>
</dbReference>
<dbReference type="Proteomes" id="UP000046393">
    <property type="component" value="Unplaced"/>
</dbReference>
<feature type="domain" description="SAM" evidence="4">
    <location>
        <begin position="138"/>
        <end position="202"/>
    </location>
</feature>
<dbReference type="InterPro" id="IPR013761">
    <property type="entry name" value="SAM/pointed_sf"/>
</dbReference>
<evidence type="ECO:0000256" key="2">
    <source>
        <dbReference type="ARBA" id="ARBA00023043"/>
    </source>
</evidence>
<organism evidence="5 6">
    <name type="scientific">Syphacia muris</name>
    <dbReference type="NCBI Taxonomy" id="451379"/>
    <lineage>
        <taxon>Eukaryota</taxon>
        <taxon>Metazoa</taxon>
        <taxon>Ecdysozoa</taxon>
        <taxon>Nematoda</taxon>
        <taxon>Chromadorea</taxon>
        <taxon>Rhabditida</taxon>
        <taxon>Spirurina</taxon>
        <taxon>Oxyuridomorpha</taxon>
        <taxon>Oxyuroidea</taxon>
        <taxon>Oxyuridae</taxon>
        <taxon>Syphacia</taxon>
    </lineage>
</organism>
<dbReference type="PROSITE" id="PS50105">
    <property type="entry name" value="SAM_DOMAIN"/>
    <property type="match status" value="2"/>
</dbReference>
<keyword evidence="2" id="KW-0040">ANK repeat</keyword>
<accession>A0A0N5ADC0</accession>
<feature type="region of interest" description="Disordered" evidence="3">
    <location>
        <begin position="490"/>
        <end position="510"/>
    </location>
</feature>
<sequence>MTSGTLCRRGSPQSRSSLHSSSSGGSASLTSGGASDGFEETPSTSLNPCNAVEDNLVAVPQMVSQGIPETKILAIWLRSIGHPEFLSLFVSQGYDLSTIARMTPEDLTAIGITDPTHRQLLHAEVRSWGLGDSWPSIVPSGSVTEWLQLIGLSEYADMFESQGYTSLIEIQKLNWEDFADIGIKKLGHLKRLELAIKKMKNYRLSRNGMETEKRPVSFDPCHSCYPQSATYHQQVPPPPAPSSTMTFKKTFSPSWPRRASFEPQESSMEMRDSKPVVQVFPSHRSSLPSQAFETCDSRYKNTIANDSDDLSYMATIPRLNLHSPSRILSEVIYAQSNDNDKYPLDGYTDNEGSIVFDDSSACPPPPAPLACEGSIRLLRSAYKNSSELLGLKKYSEPCNPLGAEQIPFANDNCGTIRNRESQRLMSVPTCQPKMSRSSLNNIFNSDLDAAKRRPIVGNCDVLNDIGSMLKNLTDELDAMLLPADSSAYPCEQPSAAKATVQSPNNSGVSS</sequence>
<dbReference type="PANTHER" id="PTHR24174:SF16">
    <property type="entry name" value="CASKIN-2"/>
    <property type="match status" value="1"/>
</dbReference>
<dbReference type="AlphaFoldDB" id="A0A0N5ADC0"/>
<evidence type="ECO:0000256" key="3">
    <source>
        <dbReference type="SAM" id="MobiDB-lite"/>
    </source>
</evidence>
<dbReference type="InterPro" id="IPR033635">
    <property type="entry name" value="ANKS1/Caskin"/>
</dbReference>
<dbReference type="InterPro" id="IPR001660">
    <property type="entry name" value="SAM"/>
</dbReference>
<evidence type="ECO:0000313" key="6">
    <source>
        <dbReference type="WBParaSite" id="SMUV_0000216401-mRNA-1"/>
    </source>
</evidence>
<reference evidence="6" key="1">
    <citation type="submission" date="2017-02" db="UniProtKB">
        <authorList>
            <consortium name="WormBaseParasite"/>
        </authorList>
    </citation>
    <scope>IDENTIFICATION</scope>
</reference>
<evidence type="ECO:0000256" key="1">
    <source>
        <dbReference type="ARBA" id="ARBA00022737"/>
    </source>
</evidence>
<dbReference type="Pfam" id="PF07647">
    <property type="entry name" value="SAM_2"/>
    <property type="match status" value="1"/>
</dbReference>
<feature type="domain" description="SAM" evidence="4">
    <location>
        <begin position="76"/>
        <end position="127"/>
    </location>
</feature>
<evidence type="ECO:0000313" key="5">
    <source>
        <dbReference type="Proteomes" id="UP000046393"/>
    </source>
</evidence>